<proteinExistence type="predicted"/>
<comment type="caution">
    <text evidence="2">The sequence shown here is derived from an EMBL/GenBank/DDBJ whole genome shotgun (WGS) entry which is preliminary data.</text>
</comment>
<dbReference type="CDD" id="cd00761">
    <property type="entry name" value="Glyco_tranf_GTA_type"/>
    <property type="match status" value="1"/>
</dbReference>
<gene>
    <name evidence="2" type="ORF">ACFQVD_34130</name>
</gene>
<feature type="domain" description="Glycosyltransferase 2-like" evidence="1">
    <location>
        <begin position="6"/>
        <end position="161"/>
    </location>
</feature>
<dbReference type="Pfam" id="PF00535">
    <property type="entry name" value="Glycos_transf_2"/>
    <property type="match status" value="1"/>
</dbReference>
<sequence>MEPRITVIIPSRDRYRDLRRCLNALAECNTALLYEVLVVDDGSKPRITDAVQVAGLPIRLLRNPRPIGAMPSRSFAAEQAVSPVIAFLDDDALPRADWLDQIDRELTADRGGVTGRVLPFDSGVVSRARQSRYLDRYRGLRPGQEVRFFAGGNGAVWREAFLAARGDVVNAPGSDNDIVAGLAAMGLSVNFVPTMVIVHRNSKGLMRAVRDAYGAGRRHPERLTMAVAVQQVLGSASGRDVQTRLVNWALNLVHLAGRRRSLMKRGT</sequence>
<dbReference type="InterPro" id="IPR001173">
    <property type="entry name" value="Glyco_trans_2-like"/>
</dbReference>
<dbReference type="RefSeq" id="WP_343963240.1">
    <property type="nucleotide sequence ID" value="NZ_BAAAGK010000016.1"/>
</dbReference>
<dbReference type="PANTHER" id="PTHR43685:SF14">
    <property type="entry name" value="GLYCOSYLTRANSFERASE 2-LIKE DOMAIN-CONTAINING PROTEIN"/>
    <property type="match status" value="1"/>
</dbReference>
<dbReference type="SUPFAM" id="SSF53448">
    <property type="entry name" value="Nucleotide-diphospho-sugar transferases"/>
    <property type="match status" value="1"/>
</dbReference>
<accession>A0ABW2TBH1</accession>
<dbReference type="InterPro" id="IPR050834">
    <property type="entry name" value="Glycosyltransf_2"/>
</dbReference>
<name>A0ABW2TBH1_9ACTN</name>
<keyword evidence="3" id="KW-1185">Reference proteome</keyword>
<protein>
    <submittedName>
        <fullName evidence="2">Glycosyltransferase family 2 protein</fullName>
    </submittedName>
</protein>
<evidence type="ECO:0000259" key="1">
    <source>
        <dbReference type="Pfam" id="PF00535"/>
    </source>
</evidence>
<organism evidence="2 3">
    <name type="scientific">Streptosporangium amethystogenes subsp. fukuiense</name>
    <dbReference type="NCBI Taxonomy" id="698418"/>
    <lineage>
        <taxon>Bacteria</taxon>
        <taxon>Bacillati</taxon>
        <taxon>Actinomycetota</taxon>
        <taxon>Actinomycetes</taxon>
        <taxon>Streptosporangiales</taxon>
        <taxon>Streptosporangiaceae</taxon>
        <taxon>Streptosporangium</taxon>
    </lineage>
</organism>
<dbReference type="PANTHER" id="PTHR43685">
    <property type="entry name" value="GLYCOSYLTRANSFERASE"/>
    <property type="match status" value="1"/>
</dbReference>
<evidence type="ECO:0000313" key="3">
    <source>
        <dbReference type="Proteomes" id="UP001596514"/>
    </source>
</evidence>
<dbReference type="Gene3D" id="3.90.550.10">
    <property type="entry name" value="Spore Coat Polysaccharide Biosynthesis Protein SpsA, Chain A"/>
    <property type="match status" value="1"/>
</dbReference>
<reference evidence="3" key="1">
    <citation type="journal article" date="2019" name="Int. J. Syst. Evol. Microbiol.">
        <title>The Global Catalogue of Microorganisms (GCM) 10K type strain sequencing project: providing services to taxonomists for standard genome sequencing and annotation.</title>
        <authorList>
            <consortium name="The Broad Institute Genomics Platform"/>
            <consortium name="The Broad Institute Genome Sequencing Center for Infectious Disease"/>
            <person name="Wu L."/>
            <person name="Ma J."/>
        </authorList>
    </citation>
    <scope>NUCLEOTIDE SEQUENCE [LARGE SCALE GENOMIC DNA]</scope>
    <source>
        <strain evidence="3">JCM 10083</strain>
    </source>
</reference>
<dbReference type="InterPro" id="IPR029044">
    <property type="entry name" value="Nucleotide-diphossugar_trans"/>
</dbReference>
<dbReference type="Proteomes" id="UP001596514">
    <property type="component" value="Unassembled WGS sequence"/>
</dbReference>
<evidence type="ECO:0000313" key="2">
    <source>
        <dbReference type="EMBL" id="MFC7605161.1"/>
    </source>
</evidence>
<dbReference type="EMBL" id="JBHTEE010000001">
    <property type="protein sequence ID" value="MFC7605161.1"/>
    <property type="molecule type" value="Genomic_DNA"/>
</dbReference>